<evidence type="ECO:0000313" key="17">
    <source>
        <dbReference type="EMBL" id="KAK3102653.1"/>
    </source>
</evidence>
<dbReference type="GO" id="GO:0006031">
    <property type="term" value="P:chitin biosynthetic process"/>
    <property type="evidence" value="ECO:0007669"/>
    <property type="project" value="TreeGrafter"/>
</dbReference>
<keyword evidence="8" id="KW-1003">Cell membrane</keyword>
<keyword evidence="9" id="KW-0964">Secreted</keyword>
<evidence type="ECO:0000313" key="18">
    <source>
        <dbReference type="Proteomes" id="UP001186944"/>
    </source>
</evidence>
<dbReference type="InterPro" id="IPR004835">
    <property type="entry name" value="Chitin_synth"/>
</dbReference>
<dbReference type="EMBL" id="VSWD01000005">
    <property type="protein sequence ID" value="KAK3102653.1"/>
    <property type="molecule type" value="Genomic_DNA"/>
</dbReference>
<evidence type="ECO:0000256" key="3">
    <source>
        <dbReference type="ARBA" id="ARBA00004613"/>
    </source>
</evidence>
<feature type="transmembrane region" description="Helical" evidence="16">
    <location>
        <begin position="748"/>
        <end position="774"/>
    </location>
</feature>
<dbReference type="GO" id="GO:0005615">
    <property type="term" value="C:extracellular space"/>
    <property type="evidence" value="ECO:0007669"/>
    <property type="project" value="UniProtKB-ARBA"/>
</dbReference>
<keyword evidence="10" id="KW-0328">Glycosyltransferase</keyword>
<dbReference type="SUPFAM" id="SSF53448">
    <property type="entry name" value="Nucleotide-diphospho-sugar transferases"/>
    <property type="match status" value="1"/>
</dbReference>
<dbReference type="InterPro" id="IPR029044">
    <property type="entry name" value="Nucleotide-diphossugar_trans"/>
</dbReference>
<keyword evidence="11 16" id="KW-0812">Transmembrane</keyword>
<keyword evidence="12" id="KW-0256">Endoplasmic reticulum</keyword>
<evidence type="ECO:0000256" key="2">
    <source>
        <dbReference type="ARBA" id="ARBA00004401"/>
    </source>
</evidence>
<evidence type="ECO:0000256" key="5">
    <source>
        <dbReference type="ARBA" id="ARBA00011024"/>
    </source>
</evidence>
<keyword evidence="14 16" id="KW-0472">Membrane</keyword>
<dbReference type="EC" id="2.4.1.16" evidence="6"/>
<comment type="similarity">
    <text evidence="5">Belongs to the TMEM98 family.</text>
</comment>
<dbReference type="GO" id="GO:0004100">
    <property type="term" value="F:chitin synthase activity"/>
    <property type="evidence" value="ECO:0007669"/>
    <property type="project" value="UniProtKB-EC"/>
</dbReference>
<evidence type="ECO:0000256" key="16">
    <source>
        <dbReference type="SAM" id="Phobius"/>
    </source>
</evidence>
<dbReference type="AlphaFoldDB" id="A0AA88YD50"/>
<evidence type="ECO:0000256" key="15">
    <source>
        <dbReference type="SAM" id="MobiDB-lite"/>
    </source>
</evidence>
<dbReference type="PANTHER" id="PTHR22914:SF41">
    <property type="entry name" value="CHITIN SYNTHASE 7"/>
    <property type="match status" value="1"/>
</dbReference>
<comment type="subcellular location">
    <subcellularLocation>
        <location evidence="2">Cell membrane</location>
        <topology evidence="2">Single-pass type II membrane protein</topology>
    </subcellularLocation>
    <subcellularLocation>
        <location evidence="4">Endoplasmic reticulum membrane</location>
        <topology evidence="4">Single-pass type II membrane protein</topology>
    </subcellularLocation>
    <subcellularLocation>
        <location evidence="1">Membrane</location>
        <topology evidence="1">Multi-pass membrane protein</topology>
    </subcellularLocation>
    <subcellularLocation>
        <location evidence="3">Secreted</location>
    </subcellularLocation>
</comment>
<keyword evidence="10" id="KW-0808">Transferase</keyword>
<proteinExistence type="inferred from homology"/>
<dbReference type="PANTHER" id="PTHR22914">
    <property type="entry name" value="CHITIN SYNTHASE"/>
    <property type="match status" value="1"/>
</dbReference>
<feature type="transmembrane region" description="Helical" evidence="16">
    <location>
        <begin position="656"/>
        <end position="678"/>
    </location>
</feature>
<gene>
    <name evidence="17" type="ORF">FSP39_012917</name>
</gene>
<feature type="compositionally biased region" description="Basic and acidic residues" evidence="15">
    <location>
        <begin position="372"/>
        <end position="385"/>
    </location>
</feature>
<keyword evidence="18" id="KW-1185">Reference proteome</keyword>
<feature type="transmembrane region" description="Helical" evidence="16">
    <location>
        <begin position="722"/>
        <end position="742"/>
    </location>
</feature>
<evidence type="ECO:0000256" key="13">
    <source>
        <dbReference type="ARBA" id="ARBA00022989"/>
    </source>
</evidence>
<dbReference type="Gene3D" id="3.90.550.10">
    <property type="entry name" value="Spore Coat Polysaccharide Biosynthesis Protein SpsA, Chain A"/>
    <property type="match status" value="1"/>
</dbReference>
<dbReference type="Pfam" id="PF03142">
    <property type="entry name" value="Chitin_synth_2"/>
    <property type="match status" value="1"/>
</dbReference>
<sequence length="938" mass="106565">MYYILYRPDVQLIEEDGIHTSTADVELEAVQINNPKLEQMLKDGAWVDDATGLVPHCLSILKTCKYLSEQLVGMTMGNSQMLRTQELLTEIVTVARRINPRVDEVVQSMYPPLDPRLLEARCTALVLSVSHLVLVTKHACQLSGAMDWIDQKLADIEEHLRILREASLCTEISSRIPATSLDSSDSNSSEEDHVTQTNQSSESEEFSRRDIYLESHIFLDNGASGKEMKDFGIQLLSVIEHNLQVDEQYGTMKYTPYGIQLSWEIPDKMPVFIHIKDTAKVKAKKRWSQVMYMNYILRFRSNYLERASLVKSPFSDSLESLDVGVYMDSSPGSSEESQSNTLRIPVVKFDMGSKTSSYSSLTTFTNVEDKDHELESTASHEKEPSNLDVDEQDQEKQQDELFTEHLYKFDNKSMASSANQDHSIFMISGSEPADLGIVQYDDYVLATDADMSFNTESVLNLVNTCQRNPNVGGVCGRTYPIGVHWHPIVWLQMFDYAKDFWMIKSAQNVIGSVMCCPGCFSLYRFDAIRDVIDTYSEPTTTMEDIFTKDNGEDRWMCTLMMLKGWSLRYNGYGRNSTYCPEETEEFMKQRRRWLLSDFANALVVTKNIGPLMKRNTCFTLLYTLYILQLFIVMILYPGSTIMMLALGFELVTSCPLLANVGFLTALILIYCFVLISSWNPTRKLIVSKLLMIGLGALTLYIFVATAIVIAENMQEDFRSGTLSHLQNFVLVGVAATYIYSALIHPTEIWLLSTGIIYLYYLPLLNILLPLYAVCNIIDQTWGTRDDQVATVPSMLRMPKFKRKRKKKPSIKVRYGSYASLSSSALDLSDTNQSETEFWKHLVQTSVGKDTNLGISQEERNTGLRMLRNRALFGFLATNIVWLALLCGFYEFLISKFEDKTVYGIVIICLLGISPFIQLVGMTVYKIKDMFHRVAAVLS</sequence>
<dbReference type="GO" id="GO:0005886">
    <property type="term" value="C:plasma membrane"/>
    <property type="evidence" value="ECO:0007669"/>
    <property type="project" value="UniProtKB-SubCell"/>
</dbReference>
<feature type="region of interest" description="Disordered" evidence="15">
    <location>
        <begin position="372"/>
        <end position="397"/>
    </location>
</feature>
<dbReference type="Gene3D" id="1.20.1410.10">
    <property type="entry name" value="I/LWEQ domain"/>
    <property type="match status" value="1"/>
</dbReference>
<name>A0AA88YD50_PINIB</name>
<evidence type="ECO:0000256" key="1">
    <source>
        <dbReference type="ARBA" id="ARBA00004141"/>
    </source>
</evidence>
<feature type="transmembrane region" description="Helical" evidence="16">
    <location>
        <begin position="870"/>
        <end position="894"/>
    </location>
</feature>
<evidence type="ECO:0000256" key="8">
    <source>
        <dbReference type="ARBA" id="ARBA00022475"/>
    </source>
</evidence>
<reference evidence="17" key="1">
    <citation type="submission" date="2019-08" db="EMBL/GenBank/DDBJ databases">
        <title>The improved chromosome-level genome for the pearl oyster Pinctada fucata martensii using PacBio sequencing and Hi-C.</title>
        <authorList>
            <person name="Zheng Z."/>
        </authorList>
    </citation>
    <scope>NUCLEOTIDE SEQUENCE</scope>
    <source>
        <strain evidence="17">ZZ-2019</strain>
        <tissue evidence="17">Adductor muscle</tissue>
    </source>
</reference>
<feature type="transmembrane region" description="Helical" evidence="16">
    <location>
        <begin position="690"/>
        <end position="710"/>
    </location>
</feature>
<evidence type="ECO:0000256" key="12">
    <source>
        <dbReference type="ARBA" id="ARBA00022824"/>
    </source>
</evidence>
<accession>A0AA88YD50</accession>
<feature type="region of interest" description="Disordered" evidence="15">
    <location>
        <begin position="179"/>
        <end position="207"/>
    </location>
</feature>
<evidence type="ECO:0000256" key="4">
    <source>
        <dbReference type="ARBA" id="ARBA00004648"/>
    </source>
</evidence>
<dbReference type="GO" id="GO:0005789">
    <property type="term" value="C:endoplasmic reticulum membrane"/>
    <property type="evidence" value="ECO:0007669"/>
    <property type="project" value="UniProtKB-SubCell"/>
</dbReference>
<evidence type="ECO:0000256" key="6">
    <source>
        <dbReference type="ARBA" id="ARBA00012543"/>
    </source>
</evidence>
<dbReference type="Proteomes" id="UP001186944">
    <property type="component" value="Unassembled WGS sequence"/>
</dbReference>
<keyword evidence="13 16" id="KW-1133">Transmembrane helix</keyword>
<organism evidence="17 18">
    <name type="scientific">Pinctada imbricata</name>
    <name type="common">Atlantic pearl-oyster</name>
    <name type="synonym">Pinctada martensii</name>
    <dbReference type="NCBI Taxonomy" id="66713"/>
    <lineage>
        <taxon>Eukaryota</taxon>
        <taxon>Metazoa</taxon>
        <taxon>Spiralia</taxon>
        <taxon>Lophotrochozoa</taxon>
        <taxon>Mollusca</taxon>
        <taxon>Bivalvia</taxon>
        <taxon>Autobranchia</taxon>
        <taxon>Pteriomorphia</taxon>
        <taxon>Pterioida</taxon>
        <taxon>Pterioidea</taxon>
        <taxon>Pteriidae</taxon>
        <taxon>Pinctada</taxon>
    </lineage>
</organism>
<evidence type="ECO:0000256" key="9">
    <source>
        <dbReference type="ARBA" id="ARBA00022525"/>
    </source>
</evidence>
<comment type="caution">
    <text evidence="17">The sequence shown here is derived from an EMBL/GenBank/DDBJ whole genome shotgun (WGS) entry which is preliminary data.</text>
</comment>
<evidence type="ECO:0000256" key="7">
    <source>
        <dbReference type="ARBA" id="ARBA00014380"/>
    </source>
</evidence>
<feature type="transmembrane region" description="Helical" evidence="16">
    <location>
        <begin position="620"/>
        <end position="644"/>
    </location>
</feature>
<protein>
    <recommendedName>
        <fullName evidence="7">Transmembrane protein 98</fullName>
        <ecNumber evidence="6">2.4.1.16</ecNumber>
    </recommendedName>
</protein>
<evidence type="ECO:0000256" key="14">
    <source>
        <dbReference type="ARBA" id="ARBA00023136"/>
    </source>
</evidence>
<dbReference type="FunFam" id="1.20.1410.10:FF:000003">
    <property type="entry name" value="Transmembrane protein 98"/>
    <property type="match status" value="1"/>
</dbReference>
<feature type="transmembrane region" description="Helical" evidence="16">
    <location>
        <begin position="900"/>
        <end position="924"/>
    </location>
</feature>
<evidence type="ECO:0000256" key="10">
    <source>
        <dbReference type="ARBA" id="ARBA00022676"/>
    </source>
</evidence>
<evidence type="ECO:0000256" key="11">
    <source>
        <dbReference type="ARBA" id="ARBA00022692"/>
    </source>
</evidence>